<evidence type="ECO:0000313" key="3">
    <source>
        <dbReference type="Proteomes" id="UP000193719"/>
    </source>
</evidence>
<comment type="caution">
    <text evidence="2">The sequence shown here is derived from an EMBL/GenBank/DDBJ whole genome shotgun (WGS) entry which is preliminary data.</text>
</comment>
<gene>
    <name evidence="2" type="ORF">BCR36DRAFT_582851</name>
</gene>
<dbReference type="Proteomes" id="UP000193719">
    <property type="component" value="Unassembled WGS sequence"/>
</dbReference>
<feature type="transmembrane region" description="Helical" evidence="1">
    <location>
        <begin position="37"/>
        <end position="55"/>
    </location>
</feature>
<evidence type="ECO:0000313" key="2">
    <source>
        <dbReference type="EMBL" id="ORX51814.1"/>
    </source>
</evidence>
<dbReference type="EMBL" id="MCFH01000017">
    <property type="protein sequence ID" value="ORX51814.1"/>
    <property type="molecule type" value="Genomic_DNA"/>
</dbReference>
<dbReference type="AlphaFoldDB" id="A0A1Y1VBG8"/>
<organism evidence="2 3">
    <name type="scientific">Piromyces finnis</name>
    <dbReference type="NCBI Taxonomy" id="1754191"/>
    <lineage>
        <taxon>Eukaryota</taxon>
        <taxon>Fungi</taxon>
        <taxon>Fungi incertae sedis</taxon>
        <taxon>Chytridiomycota</taxon>
        <taxon>Chytridiomycota incertae sedis</taxon>
        <taxon>Neocallimastigomycetes</taxon>
        <taxon>Neocallimastigales</taxon>
        <taxon>Neocallimastigaceae</taxon>
        <taxon>Piromyces</taxon>
    </lineage>
</organism>
<keyword evidence="1" id="KW-0812">Transmembrane</keyword>
<reference evidence="2 3" key="1">
    <citation type="submission" date="2016-08" db="EMBL/GenBank/DDBJ databases">
        <title>Genomes of anaerobic fungi encode conserved fungal cellulosomes for biomass hydrolysis.</title>
        <authorList>
            <consortium name="DOE Joint Genome Institute"/>
            <person name="Haitjema C.H."/>
            <person name="Gilmore S.P."/>
            <person name="Henske J.K."/>
            <person name="Solomon K.V."/>
            <person name="De Groot R."/>
            <person name="Kuo A."/>
            <person name="Mondo S.J."/>
            <person name="Salamov A.A."/>
            <person name="Labutti K."/>
            <person name="Zhao Z."/>
            <person name="Chiniquy J."/>
            <person name="Barry K."/>
            <person name="Brewer H.M."/>
            <person name="Purvine S.O."/>
            <person name="Wright A.T."/>
            <person name="Boxma B."/>
            <person name="Van Alen T."/>
            <person name="Hackstein J.H."/>
            <person name="Baker S.E."/>
            <person name="Grigoriev I.V."/>
            <person name="O'Malley M.A."/>
        </authorList>
    </citation>
    <scope>NUCLEOTIDE SEQUENCE [LARGE SCALE GENOMIC DNA]</scope>
    <source>
        <strain evidence="3">finn</strain>
    </source>
</reference>
<proteinExistence type="predicted"/>
<protein>
    <submittedName>
        <fullName evidence="2">Uncharacterized protein</fullName>
    </submittedName>
</protein>
<sequence>MFGPQYSAAQRRYIPEPDPSFSEKIKNQIADPETRKLLFNVAFFVGAIAVINNVHKYL</sequence>
<keyword evidence="1" id="KW-0472">Membrane</keyword>
<dbReference type="OrthoDB" id="10280016at2759"/>
<keyword evidence="1" id="KW-1133">Transmembrane helix</keyword>
<reference evidence="2 3" key="2">
    <citation type="submission" date="2016-08" db="EMBL/GenBank/DDBJ databases">
        <title>Pervasive Adenine N6-methylation of Active Genes in Fungi.</title>
        <authorList>
            <consortium name="DOE Joint Genome Institute"/>
            <person name="Mondo S.J."/>
            <person name="Dannebaum R.O."/>
            <person name="Kuo R.C."/>
            <person name="Labutti K."/>
            <person name="Haridas S."/>
            <person name="Kuo A."/>
            <person name="Salamov A."/>
            <person name="Ahrendt S.R."/>
            <person name="Lipzen A."/>
            <person name="Sullivan W."/>
            <person name="Andreopoulos W.B."/>
            <person name="Clum A."/>
            <person name="Lindquist E."/>
            <person name="Daum C."/>
            <person name="Ramamoorthy G.K."/>
            <person name="Gryganskyi A."/>
            <person name="Culley D."/>
            <person name="Magnuson J.K."/>
            <person name="James T.Y."/>
            <person name="O'Malley M.A."/>
            <person name="Stajich J.E."/>
            <person name="Spatafora J.W."/>
            <person name="Visel A."/>
            <person name="Grigoriev I.V."/>
        </authorList>
    </citation>
    <scope>NUCLEOTIDE SEQUENCE [LARGE SCALE GENOMIC DNA]</scope>
    <source>
        <strain evidence="3">finn</strain>
    </source>
</reference>
<evidence type="ECO:0000256" key="1">
    <source>
        <dbReference type="SAM" id="Phobius"/>
    </source>
</evidence>
<accession>A0A1Y1VBG8</accession>
<keyword evidence="3" id="KW-1185">Reference proteome</keyword>
<name>A0A1Y1VBG8_9FUNG</name>